<dbReference type="InterPro" id="IPR020843">
    <property type="entry name" value="ER"/>
</dbReference>
<dbReference type="Pfam" id="PF08240">
    <property type="entry name" value="ADH_N"/>
    <property type="match status" value="1"/>
</dbReference>
<reference evidence="3 4" key="1">
    <citation type="submission" date="2016-05" db="EMBL/GenBank/DDBJ databases">
        <title>Whole genome sequencing of Tetragenococcus halophilus subsp. halophilus NISL 7118.</title>
        <authorList>
            <person name="Shiwa Y."/>
            <person name="Nishimura I."/>
            <person name="Yoshikawa H."/>
            <person name="Koyama Y."/>
            <person name="Oguma T."/>
        </authorList>
    </citation>
    <scope>NUCLEOTIDE SEQUENCE [LARGE SCALE GENOMIC DNA]</scope>
    <source>
        <strain evidence="3 4">NISL 7118</strain>
    </source>
</reference>
<gene>
    <name evidence="3" type="ORF">TEHN7118_0887</name>
</gene>
<name>A0A2H6CSX0_TETHA</name>
<dbReference type="CDD" id="cd05289">
    <property type="entry name" value="MDR_like_2"/>
    <property type="match status" value="1"/>
</dbReference>
<evidence type="ECO:0000313" key="4">
    <source>
        <dbReference type="Proteomes" id="UP000236214"/>
    </source>
</evidence>
<keyword evidence="1" id="KW-0521">NADP</keyword>
<dbReference type="InterPro" id="IPR036291">
    <property type="entry name" value="NAD(P)-bd_dom_sf"/>
</dbReference>
<organism evidence="3 4">
    <name type="scientific">Tetragenococcus halophilus subsp. halophilus</name>
    <dbReference type="NCBI Taxonomy" id="1513897"/>
    <lineage>
        <taxon>Bacteria</taxon>
        <taxon>Bacillati</taxon>
        <taxon>Bacillota</taxon>
        <taxon>Bacilli</taxon>
        <taxon>Lactobacillales</taxon>
        <taxon>Enterococcaceae</taxon>
        <taxon>Tetragenococcus</taxon>
    </lineage>
</organism>
<evidence type="ECO:0000313" key="3">
    <source>
        <dbReference type="EMBL" id="GBD68081.1"/>
    </source>
</evidence>
<dbReference type="InterPro" id="IPR013154">
    <property type="entry name" value="ADH-like_N"/>
</dbReference>
<accession>A0A2H6CSX0</accession>
<sequence>MKAIQVTNYGGPEAASVQSVDTPIKNKGDVLVSVIASSVNPVDIKHMTPGTVQEIDQFPMVLGWDIAGIVIEADKDSAFQAGDRVLALHPQGSWQQVVPVQENQLLKLPEDIDFIYGASIPLGTVTALQALRKLKIKQGETLLVTGALGSVGGYAIELAKQAKIPLAGLVRNKEQKKMCEDLFDVTMYVSDETIPAFTTVFDTAGILGRTEILQPQGRLITVSDDKVSLNVEKQALWTEHHFVRTNQEDLQTIVALFSKGKLHSRIEAVYSMNEIQEALKLASQSGNNGKIIIVF</sequence>
<dbReference type="Pfam" id="PF13602">
    <property type="entry name" value="ADH_zinc_N_2"/>
    <property type="match status" value="1"/>
</dbReference>
<dbReference type="InterPro" id="IPR051603">
    <property type="entry name" value="Zinc-ADH_QOR/CCCR"/>
</dbReference>
<evidence type="ECO:0000259" key="2">
    <source>
        <dbReference type="SMART" id="SM00829"/>
    </source>
</evidence>
<dbReference type="SUPFAM" id="SSF51735">
    <property type="entry name" value="NAD(P)-binding Rossmann-fold domains"/>
    <property type="match status" value="1"/>
</dbReference>
<protein>
    <submittedName>
        <fullName evidence="3">Putative oxidoreductase</fullName>
    </submittedName>
</protein>
<proteinExistence type="predicted"/>
<feature type="domain" description="Enoyl reductase (ER)" evidence="2">
    <location>
        <begin position="10"/>
        <end position="293"/>
    </location>
</feature>
<keyword evidence="4" id="KW-1185">Reference proteome</keyword>
<dbReference type="RefSeq" id="WP_094243696.1">
    <property type="nucleotide sequence ID" value="NZ_BDEB01000037.1"/>
</dbReference>
<dbReference type="InterPro" id="IPR011032">
    <property type="entry name" value="GroES-like_sf"/>
</dbReference>
<dbReference type="PANTHER" id="PTHR44154:SF1">
    <property type="entry name" value="QUINONE OXIDOREDUCTASE"/>
    <property type="match status" value="1"/>
</dbReference>
<comment type="caution">
    <text evidence="3">The sequence shown here is derived from an EMBL/GenBank/DDBJ whole genome shotgun (WGS) entry which is preliminary data.</text>
</comment>
<evidence type="ECO:0000256" key="1">
    <source>
        <dbReference type="ARBA" id="ARBA00022857"/>
    </source>
</evidence>
<dbReference type="Gene3D" id="3.40.50.720">
    <property type="entry name" value="NAD(P)-binding Rossmann-like Domain"/>
    <property type="match status" value="1"/>
</dbReference>
<dbReference type="SUPFAM" id="SSF50129">
    <property type="entry name" value="GroES-like"/>
    <property type="match status" value="1"/>
</dbReference>
<dbReference type="Proteomes" id="UP000236214">
    <property type="component" value="Unassembled WGS sequence"/>
</dbReference>
<dbReference type="Gene3D" id="3.90.180.10">
    <property type="entry name" value="Medium-chain alcohol dehydrogenases, catalytic domain"/>
    <property type="match status" value="1"/>
</dbReference>
<dbReference type="EMBL" id="BDEC01000034">
    <property type="protein sequence ID" value="GBD68081.1"/>
    <property type="molecule type" value="Genomic_DNA"/>
</dbReference>
<dbReference type="AlphaFoldDB" id="A0A2H6CSX0"/>
<dbReference type="PANTHER" id="PTHR44154">
    <property type="entry name" value="QUINONE OXIDOREDUCTASE"/>
    <property type="match status" value="1"/>
</dbReference>
<dbReference type="SMART" id="SM00829">
    <property type="entry name" value="PKS_ER"/>
    <property type="match status" value="1"/>
</dbReference>
<dbReference type="GO" id="GO:0016491">
    <property type="term" value="F:oxidoreductase activity"/>
    <property type="evidence" value="ECO:0007669"/>
    <property type="project" value="InterPro"/>
</dbReference>